<comment type="caution">
    <text evidence="2">The sequence shown here is derived from an EMBL/GenBank/DDBJ whole genome shotgun (WGS) entry which is preliminary data.</text>
</comment>
<reference evidence="2 3" key="1">
    <citation type="submission" date="2024-09" db="EMBL/GenBank/DDBJ databases">
        <authorList>
            <person name="Sun Q."/>
            <person name="Mori K."/>
        </authorList>
    </citation>
    <scope>NUCLEOTIDE SEQUENCE [LARGE SCALE GENOMIC DNA]</scope>
    <source>
        <strain evidence="2 3">KCTC 52403</strain>
    </source>
</reference>
<evidence type="ECO:0000313" key="2">
    <source>
        <dbReference type="EMBL" id="MFC0717285.1"/>
    </source>
</evidence>
<gene>
    <name evidence="2" type="ORF">ACFFFU_05935</name>
</gene>
<dbReference type="EMBL" id="JBHLTF010000027">
    <property type="protein sequence ID" value="MFC0717285.1"/>
    <property type="molecule type" value="Genomic_DNA"/>
</dbReference>
<feature type="transmembrane region" description="Helical" evidence="1">
    <location>
        <begin position="6"/>
        <end position="29"/>
    </location>
</feature>
<proteinExistence type="predicted"/>
<sequence length="43" mass="5079">MRDLLMTAYVLVWPAIVLVMMFVMGRGVWRDVRRAKKRGEDLV</sequence>
<organism evidence="2 3">
    <name type="scientific">Luteimonas padinae</name>
    <dbReference type="NCBI Taxonomy" id="1714359"/>
    <lineage>
        <taxon>Bacteria</taxon>
        <taxon>Pseudomonadati</taxon>
        <taxon>Pseudomonadota</taxon>
        <taxon>Gammaproteobacteria</taxon>
        <taxon>Lysobacterales</taxon>
        <taxon>Lysobacteraceae</taxon>
        <taxon>Luteimonas</taxon>
    </lineage>
</organism>
<dbReference type="NCBIfam" id="NF038354">
    <property type="entry name" value="trnsprt_adja_43"/>
    <property type="match status" value="1"/>
</dbReference>
<dbReference type="RefSeq" id="WP_225218015.1">
    <property type="nucleotide sequence ID" value="NZ_BMZT01000009.1"/>
</dbReference>
<keyword evidence="3" id="KW-1185">Reference proteome</keyword>
<protein>
    <submittedName>
        <fullName evidence="2">Transporter small subunit</fullName>
    </submittedName>
</protein>
<keyword evidence="1" id="KW-0812">Transmembrane</keyword>
<evidence type="ECO:0000313" key="3">
    <source>
        <dbReference type="Proteomes" id="UP001589898"/>
    </source>
</evidence>
<name>A0ABV6SWR5_9GAMM</name>
<dbReference type="Proteomes" id="UP001589898">
    <property type="component" value="Unassembled WGS sequence"/>
</dbReference>
<keyword evidence="1" id="KW-0472">Membrane</keyword>
<keyword evidence="1" id="KW-1133">Transmembrane helix</keyword>
<dbReference type="InterPro" id="IPR049820">
    <property type="entry name" value="Trnsprt_adja_ssu-like"/>
</dbReference>
<accession>A0ABV6SWR5</accession>
<evidence type="ECO:0000256" key="1">
    <source>
        <dbReference type="SAM" id="Phobius"/>
    </source>
</evidence>